<reference evidence="2" key="1">
    <citation type="submission" date="2019-03" db="EMBL/GenBank/DDBJ databases">
        <title>Afifella sp. nov., isolated from activated sludge.</title>
        <authorList>
            <person name="Li Q."/>
            <person name="Liu Y."/>
        </authorList>
    </citation>
    <scope>NUCLEOTIDE SEQUENCE</scope>
    <source>
        <strain evidence="2">L72</strain>
    </source>
</reference>
<keyword evidence="3" id="KW-1185">Reference proteome</keyword>
<dbReference type="Gene3D" id="2.30.30.240">
    <property type="entry name" value="PRC-barrel domain"/>
    <property type="match status" value="1"/>
</dbReference>
<evidence type="ECO:0000313" key="2">
    <source>
        <dbReference type="EMBL" id="MYZ46276.1"/>
    </source>
</evidence>
<comment type="caution">
    <text evidence="2">The sequence shown here is derived from an EMBL/GenBank/DDBJ whole genome shotgun (WGS) entry which is preliminary data.</text>
</comment>
<evidence type="ECO:0000313" key="3">
    <source>
        <dbReference type="Proteomes" id="UP000773614"/>
    </source>
</evidence>
<sequence length="325" mass="35606">MLARPRPWRPNGRSWREVCSGSKAAAAPALCSGHWKTGLVVHAGLCTGPLPESRLETPERRKSKMRVSYHLACTLVVTMSMPVAVRAADVEGLPGGAGQERQVAQQCLTDLRAFEDELASVGFGVVAPGGYGAGYSVFGMTGTPRQKMQSLRDAAYVYALDGDEQSCQRVLASMREIYQEHQELVGLESDDPNARTAWRRAHLARTTPVTEMSRLMRADVVVGADIRTPDDEKLGEIEDVVIDPERQAIAYVLASRGGFLGLGEELVAIRWADLRATADHEIFVLDASIDAFASAPKVERGSFEETSDDSWRSNLDQYWGRAVQK</sequence>
<dbReference type="Proteomes" id="UP000773614">
    <property type="component" value="Unassembled WGS sequence"/>
</dbReference>
<gene>
    <name evidence="2" type="ORF">E4O86_00865</name>
</gene>
<dbReference type="PANTHER" id="PTHR36505:SF1">
    <property type="entry name" value="BLR1072 PROTEIN"/>
    <property type="match status" value="1"/>
</dbReference>
<protein>
    <submittedName>
        <fullName evidence="2">PRC-barrel domain containing protein</fullName>
    </submittedName>
</protein>
<dbReference type="InterPro" id="IPR027275">
    <property type="entry name" value="PRC-brl_dom"/>
</dbReference>
<feature type="domain" description="PRC-barrel" evidence="1">
    <location>
        <begin position="218"/>
        <end position="275"/>
    </location>
</feature>
<accession>A0A964T0U8</accession>
<dbReference type="Pfam" id="PF05239">
    <property type="entry name" value="PRC"/>
    <property type="match status" value="1"/>
</dbReference>
<organism evidence="2 3">
    <name type="scientific">Propylenella binzhouense</name>
    <dbReference type="NCBI Taxonomy" id="2555902"/>
    <lineage>
        <taxon>Bacteria</taxon>
        <taxon>Pseudomonadati</taxon>
        <taxon>Pseudomonadota</taxon>
        <taxon>Alphaproteobacteria</taxon>
        <taxon>Hyphomicrobiales</taxon>
        <taxon>Propylenellaceae</taxon>
        <taxon>Propylenella</taxon>
    </lineage>
</organism>
<dbReference type="EMBL" id="SPKJ01000002">
    <property type="protein sequence ID" value="MYZ46276.1"/>
    <property type="molecule type" value="Genomic_DNA"/>
</dbReference>
<name>A0A964T0U8_9HYPH</name>
<dbReference type="AlphaFoldDB" id="A0A964T0U8"/>
<evidence type="ECO:0000259" key="1">
    <source>
        <dbReference type="Pfam" id="PF05239"/>
    </source>
</evidence>
<proteinExistence type="predicted"/>
<dbReference type="InterPro" id="IPR011033">
    <property type="entry name" value="PRC_barrel-like_sf"/>
</dbReference>
<dbReference type="PANTHER" id="PTHR36505">
    <property type="entry name" value="BLR1072 PROTEIN"/>
    <property type="match status" value="1"/>
</dbReference>
<dbReference type="SUPFAM" id="SSF50346">
    <property type="entry name" value="PRC-barrel domain"/>
    <property type="match status" value="1"/>
</dbReference>